<dbReference type="GO" id="GO:0000981">
    <property type="term" value="F:DNA-binding transcription factor activity, RNA polymerase II-specific"/>
    <property type="evidence" value="ECO:0007669"/>
    <property type="project" value="InterPro"/>
</dbReference>
<dbReference type="OrthoDB" id="5296287at2759"/>
<dbReference type="Proteomes" id="UP000030678">
    <property type="component" value="Unassembled WGS sequence"/>
</dbReference>
<feature type="domain" description="Xylanolytic transcriptional activator regulatory" evidence="7">
    <location>
        <begin position="341"/>
        <end position="416"/>
    </location>
</feature>
<gene>
    <name evidence="8" type="ORF">G647_04495</name>
</gene>
<dbReference type="CDD" id="cd00067">
    <property type="entry name" value="GAL4"/>
    <property type="match status" value="1"/>
</dbReference>
<evidence type="ECO:0000256" key="4">
    <source>
        <dbReference type="ARBA" id="ARBA00023163"/>
    </source>
</evidence>
<dbReference type="GO" id="GO:0003677">
    <property type="term" value="F:DNA binding"/>
    <property type="evidence" value="ECO:0007669"/>
    <property type="project" value="UniProtKB-KW"/>
</dbReference>
<dbReference type="PANTHER" id="PTHR47654:SF5">
    <property type="entry name" value="TRANSCRIPTION FACTOR DOMAIN-CONTAINING PROTEIN"/>
    <property type="match status" value="1"/>
</dbReference>
<evidence type="ECO:0000313" key="9">
    <source>
        <dbReference type="Proteomes" id="UP000030678"/>
    </source>
</evidence>
<proteinExistence type="predicted"/>
<keyword evidence="3" id="KW-0238">DNA-binding</keyword>
<dbReference type="HOGENOM" id="CLU_011910_2_0_1"/>
<evidence type="ECO:0000259" key="7">
    <source>
        <dbReference type="SMART" id="SM00906"/>
    </source>
</evidence>
<accession>V9DFL7</accession>
<dbReference type="GO" id="GO:0006351">
    <property type="term" value="P:DNA-templated transcription"/>
    <property type="evidence" value="ECO:0007669"/>
    <property type="project" value="InterPro"/>
</dbReference>
<dbReference type="VEuPathDB" id="FungiDB:G647_04495"/>
<evidence type="ECO:0000256" key="1">
    <source>
        <dbReference type="ARBA" id="ARBA00022723"/>
    </source>
</evidence>
<keyword evidence="5" id="KW-0539">Nucleus</keyword>
<feature type="region of interest" description="Disordered" evidence="6">
    <location>
        <begin position="81"/>
        <end position="141"/>
    </location>
</feature>
<reference evidence="8 9" key="1">
    <citation type="submission" date="2013-03" db="EMBL/GenBank/DDBJ databases">
        <title>The Genome Sequence of Cladophialophora carrionii CBS 160.54.</title>
        <authorList>
            <consortium name="The Broad Institute Genomics Platform"/>
            <person name="Cuomo C."/>
            <person name="de Hoog S."/>
            <person name="Gorbushina A."/>
            <person name="Walker B."/>
            <person name="Young S.K."/>
            <person name="Zeng Q."/>
            <person name="Gargeya S."/>
            <person name="Fitzgerald M."/>
            <person name="Haas B."/>
            <person name="Abouelleil A."/>
            <person name="Allen A.W."/>
            <person name="Alvarado L."/>
            <person name="Arachchi H.M."/>
            <person name="Berlin A.M."/>
            <person name="Chapman S.B."/>
            <person name="Gainer-Dewar J."/>
            <person name="Goldberg J."/>
            <person name="Griggs A."/>
            <person name="Gujja S."/>
            <person name="Hansen M."/>
            <person name="Howarth C."/>
            <person name="Imamovic A."/>
            <person name="Ireland A."/>
            <person name="Larimer J."/>
            <person name="McCowan C."/>
            <person name="Murphy C."/>
            <person name="Pearson M."/>
            <person name="Poon T.W."/>
            <person name="Priest M."/>
            <person name="Roberts A."/>
            <person name="Saif S."/>
            <person name="Shea T."/>
            <person name="Sisk P."/>
            <person name="Sykes S."/>
            <person name="Wortman J."/>
            <person name="Nusbaum C."/>
            <person name="Birren B."/>
        </authorList>
    </citation>
    <scope>NUCLEOTIDE SEQUENCE [LARGE SCALE GENOMIC DNA]</scope>
    <source>
        <strain evidence="8 9">CBS 160.54</strain>
    </source>
</reference>
<dbReference type="InterPro" id="IPR001138">
    <property type="entry name" value="Zn2Cys6_DnaBD"/>
</dbReference>
<evidence type="ECO:0000256" key="5">
    <source>
        <dbReference type="ARBA" id="ARBA00023242"/>
    </source>
</evidence>
<dbReference type="AlphaFoldDB" id="V9DFL7"/>
<dbReference type="SMART" id="SM00906">
    <property type="entry name" value="Fungal_trans"/>
    <property type="match status" value="1"/>
</dbReference>
<dbReference type="InterPro" id="IPR053230">
    <property type="entry name" value="Trans_reg_galc"/>
</dbReference>
<name>V9DFL7_9EURO</name>
<protein>
    <recommendedName>
        <fullName evidence="7">Xylanolytic transcriptional activator regulatory domain-containing protein</fullName>
    </recommendedName>
</protein>
<sequence length="721" mass="81722">MRTKCSGGDRCTKCIKDNAACVYGDRKRERNKKDLAESLDRIGLLEGENGKLLKVLRRLTERPDFRPEENADIMDILAKVSPQDEPEADSSSQSQSRTAPSTTQHASSTRGPARAGTASGENKAGSSVGSPGKQGELPRIVSLDRGGGASGFVGKMSEISWIQRAFETVRGYRDDNPGRVHAAEMDVNIATTTDFIYFMDDTNVLAVDEDYVDQYHWPAKESVVLLSEAFFHAMQGAFQFVLREQFLQQAYQFSATGQHLSWSTRRWLALANLVWAIGSKWLQITKLSEPNSNEDHLIYYARARALGLDHRVMFDHPDIERVQGIGLLSFYLLINGSITRAWNTLGHGTRHATALGLHLRVTDESVSELERARRARTWYSLYSLEILIAEMTGRPKSIFLLDVTIPIDLFWSVPQEILEFSGQVDDFLSPDGSRKIWLEYLHAGRNISQMTGGMVPWKSFASVGREVPTSYLPQRLYLCRLSDRVASQMYSGTSGDSWSEIQNKISSLQSELREWAENLPEELAIQGHKHVDTDPRTKIELGMYYHSVEMILNRPCLCEINIKDESTRSQEFNRSAARACVHAAMSMLALMPDYPTAHEANQLLPWWSLLHFVAQATAVLMLELALDAQHCRDEIPQLATYLRKAMGYLWCLTEGSLSAYRAWRIFRQLLTEVSQRYEELDLTDIPTDAQPPRTWNEEYEEATRNAVSRSRSREYPFPAER</sequence>
<dbReference type="RefSeq" id="XP_008727059.1">
    <property type="nucleotide sequence ID" value="XM_008728837.1"/>
</dbReference>
<feature type="compositionally biased region" description="Low complexity" evidence="6">
    <location>
        <begin position="89"/>
        <end position="104"/>
    </location>
</feature>
<evidence type="ECO:0000313" key="8">
    <source>
        <dbReference type="EMBL" id="ETI25123.1"/>
    </source>
</evidence>
<feature type="compositionally biased region" description="Basic and acidic residues" evidence="6">
    <location>
        <begin position="711"/>
        <end position="721"/>
    </location>
</feature>
<evidence type="ECO:0000256" key="2">
    <source>
        <dbReference type="ARBA" id="ARBA00023015"/>
    </source>
</evidence>
<dbReference type="Gene3D" id="4.10.240.10">
    <property type="entry name" value="Zn(2)-C6 fungal-type DNA-binding domain"/>
    <property type="match status" value="1"/>
</dbReference>
<keyword evidence="1" id="KW-0479">Metal-binding</keyword>
<dbReference type="InterPro" id="IPR036864">
    <property type="entry name" value="Zn2-C6_fun-type_DNA-bd_sf"/>
</dbReference>
<keyword evidence="4" id="KW-0804">Transcription</keyword>
<dbReference type="GO" id="GO:0008270">
    <property type="term" value="F:zinc ion binding"/>
    <property type="evidence" value="ECO:0007669"/>
    <property type="project" value="InterPro"/>
</dbReference>
<dbReference type="InterPro" id="IPR007219">
    <property type="entry name" value="XnlR_reg_dom"/>
</dbReference>
<dbReference type="PANTHER" id="PTHR47654">
    <property type="entry name" value="ZN(II)2CYS6 TRANSCRIPTION FACTOR (EUROFUNG)-RELATED"/>
    <property type="match status" value="1"/>
</dbReference>
<dbReference type="GeneID" id="19982988"/>
<evidence type="ECO:0000256" key="6">
    <source>
        <dbReference type="SAM" id="MobiDB-lite"/>
    </source>
</evidence>
<dbReference type="EMBL" id="KB822704">
    <property type="protein sequence ID" value="ETI25123.1"/>
    <property type="molecule type" value="Genomic_DNA"/>
</dbReference>
<organism evidence="8 9">
    <name type="scientific">Cladophialophora carrionii CBS 160.54</name>
    <dbReference type="NCBI Taxonomy" id="1279043"/>
    <lineage>
        <taxon>Eukaryota</taxon>
        <taxon>Fungi</taxon>
        <taxon>Dikarya</taxon>
        <taxon>Ascomycota</taxon>
        <taxon>Pezizomycotina</taxon>
        <taxon>Eurotiomycetes</taxon>
        <taxon>Chaetothyriomycetidae</taxon>
        <taxon>Chaetothyriales</taxon>
        <taxon>Herpotrichiellaceae</taxon>
        <taxon>Cladophialophora</taxon>
    </lineage>
</organism>
<dbReference type="CDD" id="cd12148">
    <property type="entry name" value="fungal_TF_MHR"/>
    <property type="match status" value="1"/>
</dbReference>
<evidence type="ECO:0000256" key="3">
    <source>
        <dbReference type="ARBA" id="ARBA00023125"/>
    </source>
</evidence>
<dbReference type="Pfam" id="PF04082">
    <property type="entry name" value="Fungal_trans"/>
    <property type="match status" value="1"/>
</dbReference>
<keyword evidence="2" id="KW-0805">Transcription regulation</keyword>
<feature type="region of interest" description="Disordered" evidence="6">
    <location>
        <begin position="683"/>
        <end position="721"/>
    </location>
</feature>